<sequence length="208" mass="24373">MNPGTEQLNYEVGTPQMPYNYDLDGQFYLPISNQIYQKVYSQYTYHLPTFLLMPQQPIYQPCPQVKSKRRRKTGIIELEMRQPEVKIVKEIATDTEQVQISLGLSRQPNQKKNYIWSKQLEHEHENNAQKDRTISELRTQIQKNDLSRSSSLVSLQTTLVERERQITKQDGIISQLQADINLLRGELDDAHHHIDELQTTHEEVTVEN</sequence>
<dbReference type="AlphaFoldDB" id="A0CHS5"/>
<reference evidence="1 2" key="1">
    <citation type="journal article" date="2006" name="Nature">
        <title>Global trends of whole-genome duplications revealed by the ciliate Paramecium tetraurelia.</title>
        <authorList>
            <consortium name="Genoscope"/>
            <person name="Aury J.-M."/>
            <person name="Jaillon O."/>
            <person name="Duret L."/>
            <person name="Noel B."/>
            <person name="Jubin C."/>
            <person name="Porcel B.M."/>
            <person name="Segurens B."/>
            <person name="Daubin V."/>
            <person name="Anthouard V."/>
            <person name="Aiach N."/>
            <person name="Arnaiz O."/>
            <person name="Billaut A."/>
            <person name="Beisson J."/>
            <person name="Blanc I."/>
            <person name="Bouhouche K."/>
            <person name="Camara F."/>
            <person name="Duharcourt S."/>
            <person name="Guigo R."/>
            <person name="Gogendeau D."/>
            <person name="Katinka M."/>
            <person name="Keller A.-M."/>
            <person name="Kissmehl R."/>
            <person name="Klotz C."/>
            <person name="Koll F."/>
            <person name="Le Moue A."/>
            <person name="Lepere C."/>
            <person name="Malinsky S."/>
            <person name="Nowacki M."/>
            <person name="Nowak J.K."/>
            <person name="Plattner H."/>
            <person name="Poulain J."/>
            <person name="Ruiz F."/>
            <person name="Serrano V."/>
            <person name="Zagulski M."/>
            <person name="Dessen P."/>
            <person name="Betermier M."/>
            <person name="Weissenbach J."/>
            <person name="Scarpelli C."/>
            <person name="Schachter V."/>
            <person name="Sperling L."/>
            <person name="Meyer E."/>
            <person name="Cohen J."/>
            <person name="Wincker P."/>
        </authorList>
    </citation>
    <scope>NUCLEOTIDE SEQUENCE [LARGE SCALE GENOMIC DNA]</scope>
    <source>
        <strain evidence="1 2">Stock d4-2</strain>
    </source>
</reference>
<name>A0CHS5_PARTE</name>
<organism evidence="1 2">
    <name type="scientific">Paramecium tetraurelia</name>
    <dbReference type="NCBI Taxonomy" id="5888"/>
    <lineage>
        <taxon>Eukaryota</taxon>
        <taxon>Sar</taxon>
        <taxon>Alveolata</taxon>
        <taxon>Ciliophora</taxon>
        <taxon>Intramacronucleata</taxon>
        <taxon>Oligohymenophorea</taxon>
        <taxon>Peniculida</taxon>
        <taxon>Parameciidae</taxon>
        <taxon>Paramecium</taxon>
    </lineage>
</organism>
<protein>
    <submittedName>
        <fullName evidence="1">Uncharacterized protein</fullName>
    </submittedName>
</protein>
<proteinExistence type="predicted"/>
<dbReference type="EMBL" id="CT868079">
    <property type="protein sequence ID" value="CAK70342.1"/>
    <property type="molecule type" value="Genomic_DNA"/>
</dbReference>
<dbReference type="InParanoid" id="A0CHS5"/>
<evidence type="ECO:0000313" key="1">
    <source>
        <dbReference type="EMBL" id="CAK70342.1"/>
    </source>
</evidence>
<dbReference type="KEGG" id="ptm:GSPATT00038444001"/>
<accession>A0CHS5</accession>
<dbReference type="Proteomes" id="UP000000600">
    <property type="component" value="Unassembled WGS sequence"/>
</dbReference>
<dbReference type="RefSeq" id="XP_001437739.1">
    <property type="nucleotide sequence ID" value="XM_001437702.1"/>
</dbReference>
<evidence type="ECO:0000313" key="2">
    <source>
        <dbReference type="Proteomes" id="UP000000600"/>
    </source>
</evidence>
<dbReference type="GeneID" id="5023525"/>
<dbReference type="HOGENOM" id="CLU_083180_0_0_1"/>
<keyword evidence="2" id="KW-1185">Reference proteome</keyword>
<gene>
    <name evidence="1" type="ORF">GSPATT00038444001</name>
</gene>